<dbReference type="SUPFAM" id="SSF51126">
    <property type="entry name" value="Pectin lyase-like"/>
    <property type="match status" value="1"/>
</dbReference>
<dbReference type="AlphaFoldDB" id="A0A087D875"/>
<dbReference type="GO" id="GO:0042545">
    <property type="term" value="P:cell wall modification"/>
    <property type="evidence" value="ECO:0007669"/>
    <property type="project" value="InterPro"/>
</dbReference>
<dbReference type="PROSITE" id="PS00503">
    <property type="entry name" value="PECTINESTERASE_2"/>
    <property type="match status" value="1"/>
</dbReference>
<keyword evidence="2 9" id="KW-0378">Hydrolase</keyword>
<keyword evidence="6" id="KW-0472">Membrane</keyword>
<feature type="chain" id="PRO_5039044980" evidence="7">
    <location>
        <begin position="29"/>
        <end position="769"/>
    </location>
</feature>
<dbReference type="GO" id="GO:0030599">
    <property type="term" value="F:pectinesterase activity"/>
    <property type="evidence" value="ECO:0007669"/>
    <property type="project" value="UniProtKB-EC"/>
</dbReference>
<keyword evidence="6" id="KW-1133">Transmembrane helix</keyword>
<dbReference type="PANTHER" id="PTHR31321:SF57">
    <property type="entry name" value="PECTINESTERASE 53-RELATED"/>
    <property type="match status" value="1"/>
</dbReference>
<dbReference type="InterPro" id="IPR011050">
    <property type="entry name" value="Pectin_lyase_fold/virulence"/>
</dbReference>
<dbReference type="InterPro" id="IPR000070">
    <property type="entry name" value="Pectinesterase_cat"/>
</dbReference>
<dbReference type="InterPro" id="IPR012334">
    <property type="entry name" value="Pectin_lyas_fold"/>
</dbReference>
<evidence type="ECO:0000256" key="3">
    <source>
        <dbReference type="ARBA" id="ARBA00023085"/>
    </source>
</evidence>
<evidence type="ECO:0000256" key="4">
    <source>
        <dbReference type="PROSITE-ProRule" id="PRU10040"/>
    </source>
</evidence>
<organism evidence="9 10">
    <name type="scientific">Bifidobacterium saguini DSM 23967</name>
    <dbReference type="NCBI Taxonomy" id="1437607"/>
    <lineage>
        <taxon>Bacteria</taxon>
        <taxon>Bacillati</taxon>
        <taxon>Actinomycetota</taxon>
        <taxon>Actinomycetes</taxon>
        <taxon>Bifidobacteriales</taxon>
        <taxon>Bifidobacteriaceae</taxon>
        <taxon>Bifidobacterium</taxon>
    </lineage>
</organism>
<evidence type="ECO:0000256" key="1">
    <source>
        <dbReference type="ARBA" id="ARBA00008891"/>
    </source>
</evidence>
<dbReference type="Pfam" id="PF01095">
    <property type="entry name" value="Pectinesterase"/>
    <property type="match status" value="1"/>
</dbReference>
<comment type="caution">
    <text evidence="9">The sequence shown here is derived from an EMBL/GenBank/DDBJ whole genome shotgun (WGS) entry which is preliminary data.</text>
</comment>
<evidence type="ECO:0000256" key="2">
    <source>
        <dbReference type="ARBA" id="ARBA00022801"/>
    </source>
</evidence>
<dbReference type="GO" id="GO:0009279">
    <property type="term" value="C:cell outer membrane"/>
    <property type="evidence" value="ECO:0007669"/>
    <property type="project" value="TreeGrafter"/>
</dbReference>
<evidence type="ECO:0000256" key="5">
    <source>
        <dbReference type="SAM" id="MobiDB-lite"/>
    </source>
</evidence>
<dbReference type="PANTHER" id="PTHR31321">
    <property type="entry name" value="ACYL-COA THIOESTER HYDROLASE YBHC-RELATED"/>
    <property type="match status" value="1"/>
</dbReference>
<keyword evidence="7" id="KW-0732">Signal</keyword>
<protein>
    <submittedName>
        <fullName evidence="9">Pectinesterase</fullName>
        <ecNumber evidence="9">3.1.1.11</ecNumber>
    </submittedName>
</protein>
<keyword evidence="3" id="KW-0063">Aspartyl esterase</keyword>
<feature type="signal peptide" evidence="7">
    <location>
        <begin position="1"/>
        <end position="28"/>
    </location>
</feature>
<evidence type="ECO:0000313" key="9">
    <source>
        <dbReference type="EMBL" id="KFI91725.1"/>
    </source>
</evidence>
<name>A0A087D875_9BIFI</name>
<feature type="domain" description="Pectinesterase catalytic" evidence="8">
    <location>
        <begin position="326"/>
        <end position="568"/>
    </location>
</feature>
<evidence type="ECO:0000313" key="10">
    <source>
        <dbReference type="Proteomes" id="UP000029066"/>
    </source>
</evidence>
<feature type="active site" evidence="4">
    <location>
        <position position="497"/>
    </location>
</feature>
<feature type="compositionally biased region" description="Polar residues" evidence="5">
    <location>
        <begin position="709"/>
        <end position="726"/>
    </location>
</feature>
<dbReference type="STRING" id="1437607.BISA_1012"/>
<sequence>MKKTILRAAGILLAAGMIFGGAAATASATEVSNPTASQSSSSVNTTAASAIDHTWSLDASTNAALAALGTVQGASQTFDGLTIDATAVGAKFAPRTNDTQINAGTIIGVPVPAHTNPATITLSLSGGTTAVTASAGEVKDNVITVPASDTDVTVNITFTAPSSYLNSIVLAEQKPEPAFPGTPAAVSATDTSWDFTEAATDRPTVQGGTADYHGIAIDARVQGAKFSPRTTAASGGSDTQVNAGTILYIPVAQAEGGASITVQGQAYGATLKLNDADIATGAASVVSTDSTRYVPLTVAGAGSLYLTGIAIDYAADSPAVASHIVTVGPNEQYQSIQAALDANDSSETNRLVLKIAPGDYREKVTVTKPGVTFANADVTAKRAVTIRASYYSSNTFDAAGNFVPQDAFDLGTNKCATVTIGAGATGFAAYGITFQNDYNVVDHTAEGQQTPAVALNTQADKVYLKNSRIIGRQDTLYVQGAGNRVYVDGGYIEGTVDFVFGDANAYFTGTELHMAAFPGKNNGYFTAANTKKSGVGLVIDRCRLTVSDAYGDNAKLSLGRPWQTFAKYSQVRTADGSSYVTDVNLNAKNDTYADISSAVTYLDSTISSKVIKDRWNVWTGKDKSGKSVDVTFHPDVRFAEYASHDESGALLNPADYSKIVLGKMEALDAAQVQAKRAELLADMGFGTEAGQWAAPDGAWPFAFDQKYSTGTDTTASQPGTDSQAGTVSRHRPKAKQIANTGSSVAAIAVVVLLLVAAGVVLVVVRHKRQ</sequence>
<feature type="transmembrane region" description="Helical" evidence="6">
    <location>
        <begin position="744"/>
        <end position="764"/>
    </location>
</feature>
<evidence type="ECO:0000259" key="8">
    <source>
        <dbReference type="Pfam" id="PF01095"/>
    </source>
</evidence>
<comment type="similarity">
    <text evidence="1">Belongs to the pectinesterase family.</text>
</comment>
<dbReference type="RefSeq" id="WP_237746130.1">
    <property type="nucleotide sequence ID" value="NZ_JDUT01000008.1"/>
</dbReference>
<feature type="region of interest" description="Disordered" evidence="5">
    <location>
        <begin position="709"/>
        <end position="734"/>
    </location>
</feature>
<dbReference type="Gene3D" id="2.160.20.10">
    <property type="entry name" value="Single-stranded right-handed beta-helix, Pectin lyase-like"/>
    <property type="match status" value="1"/>
</dbReference>
<proteinExistence type="inferred from homology"/>
<dbReference type="EC" id="3.1.1.11" evidence="9"/>
<dbReference type="InterPro" id="IPR033131">
    <property type="entry name" value="Pectinesterase_Asp_AS"/>
</dbReference>
<evidence type="ECO:0000256" key="7">
    <source>
        <dbReference type="SAM" id="SignalP"/>
    </source>
</evidence>
<keyword evidence="6" id="KW-0812">Transmembrane</keyword>
<dbReference type="EMBL" id="JGZN01000013">
    <property type="protein sequence ID" value="KFI91725.1"/>
    <property type="molecule type" value="Genomic_DNA"/>
</dbReference>
<evidence type="ECO:0000256" key="6">
    <source>
        <dbReference type="SAM" id="Phobius"/>
    </source>
</evidence>
<dbReference type="Proteomes" id="UP000029066">
    <property type="component" value="Unassembled WGS sequence"/>
</dbReference>
<accession>A0A087D875</accession>
<reference evidence="9 10" key="1">
    <citation type="submission" date="2014-03" db="EMBL/GenBank/DDBJ databases">
        <title>Genomics of Bifidobacteria.</title>
        <authorList>
            <person name="Ventura M."/>
            <person name="Milani C."/>
            <person name="Lugli G.A."/>
        </authorList>
    </citation>
    <scope>NUCLEOTIDE SEQUENCE [LARGE SCALE GENOMIC DNA]</scope>
    <source>
        <strain evidence="9 10">DSM 23967</strain>
    </source>
</reference>
<gene>
    <name evidence="9" type="ORF">BISA_1012</name>
</gene>